<dbReference type="RefSeq" id="WP_026339761.1">
    <property type="nucleotide sequence ID" value="NZ_JBHUNE010000001.1"/>
</dbReference>
<dbReference type="EC" id="6.3.3.2" evidence="4"/>
<dbReference type="Gene3D" id="3.40.50.10420">
    <property type="entry name" value="NagB/RpiA/CoA transferase-like"/>
    <property type="match status" value="1"/>
</dbReference>
<organism evidence="5 6">
    <name type="scientific">Gulosibacter faecalis</name>
    <dbReference type="NCBI Taxonomy" id="272240"/>
    <lineage>
        <taxon>Bacteria</taxon>
        <taxon>Bacillati</taxon>
        <taxon>Actinomycetota</taxon>
        <taxon>Actinomycetes</taxon>
        <taxon>Micrococcales</taxon>
        <taxon>Microbacteriaceae</taxon>
        <taxon>Gulosibacter</taxon>
    </lineage>
</organism>
<keyword evidence="2 4" id="KW-0547">Nucleotide-binding</keyword>
<evidence type="ECO:0000256" key="3">
    <source>
        <dbReference type="ARBA" id="ARBA00022840"/>
    </source>
</evidence>
<name>A0ABW5UUC5_9MICO</name>
<proteinExistence type="inferred from homology"/>
<dbReference type="Proteomes" id="UP001597492">
    <property type="component" value="Unassembled WGS sequence"/>
</dbReference>
<dbReference type="Pfam" id="PF01812">
    <property type="entry name" value="5-FTHF_cyc-lig"/>
    <property type="match status" value="1"/>
</dbReference>
<dbReference type="SUPFAM" id="SSF100950">
    <property type="entry name" value="NagB/RpiA/CoA transferase-like"/>
    <property type="match status" value="1"/>
</dbReference>
<keyword evidence="3 4" id="KW-0067">ATP-binding</keyword>
<evidence type="ECO:0000256" key="2">
    <source>
        <dbReference type="ARBA" id="ARBA00022741"/>
    </source>
</evidence>
<sequence length="193" mass="21487">MLTKWEVRDEVRARRRMRGAESTARLAGQVRDQLEGLVTRFDARTIACFAATPLEPPTGAFLDWAREHGVRVLLPRAVSATALEWCVDDGTLREHPRLRVPEPAGLADPAGLDRAELVVLPAAAVDRTGARVGWGGGYYDRALEVLRPDLRRRLFALVHDDEVFDALPHEPHDVPVVGIVTPTMYLETHSESR</sequence>
<dbReference type="PANTHER" id="PTHR23407">
    <property type="entry name" value="ATPASE INHIBITOR/5-FORMYLTETRAHYDROFOLATE CYCLO-LIGASE"/>
    <property type="match status" value="1"/>
</dbReference>
<dbReference type="NCBIfam" id="TIGR02727">
    <property type="entry name" value="MTHFS_bact"/>
    <property type="match status" value="1"/>
</dbReference>
<comment type="catalytic activity">
    <reaction evidence="4">
        <text>(6S)-5-formyl-5,6,7,8-tetrahydrofolate + ATP = (6R)-5,10-methenyltetrahydrofolate + ADP + phosphate</text>
        <dbReference type="Rhea" id="RHEA:10488"/>
        <dbReference type="ChEBI" id="CHEBI:30616"/>
        <dbReference type="ChEBI" id="CHEBI:43474"/>
        <dbReference type="ChEBI" id="CHEBI:57455"/>
        <dbReference type="ChEBI" id="CHEBI:57457"/>
        <dbReference type="ChEBI" id="CHEBI:456216"/>
        <dbReference type="EC" id="6.3.3.2"/>
    </reaction>
</comment>
<evidence type="ECO:0000313" key="5">
    <source>
        <dbReference type="EMBL" id="MFD2757004.1"/>
    </source>
</evidence>
<keyword evidence="4" id="KW-0479">Metal-binding</keyword>
<dbReference type="EMBL" id="JBHUNE010000001">
    <property type="protein sequence ID" value="MFD2757004.1"/>
    <property type="molecule type" value="Genomic_DNA"/>
</dbReference>
<dbReference type="InterPro" id="IPR037171">
    <property type="entry name" value="NagB/RpiA_transferase-like"/>
</dbReference>
<keyword evidence="6" id="KW-1185">Reference proteome</keyword>
<gene>
    <name evidence="5" type="ORF">ACFSW7_01260</name>
</gene>
<dbReference type="PANTHER" id="PTHR23407:SF1">
    <property type="entry name" value="5-FORMYLTETRAHYDROFOLATE CYCLO-LIGASE"/>
    <property type="match status" value="1"/>
</dbReference>
<comment type="caution">
    <text evidence="5">The sequence shown here is derived from an EMBL/GenBank/DDBJ whole genome shotgun (WGS) entry which is preliminary data.</text>
</comment>
<keyword evidence="5" id="KW-0436">Ligase</keyword>
<accession>A0ABW5UUC5</accession>
<evidence type="ECO:0000256" key="1">
    <source>
        <dbReference type="ARBA" id="ARBA00010638"/>
    </source>
</evidence>
<evidence type="ECO:0000256" key="4">
    <source>
        <dbReference type="RuleBase" id="RU361279"/>
    </source>
</evidence>
<keyword evidence="4" id="KW-0460">Magnesium</keyword>
<dbReference type="GO" id="GO:0030272">
    <property type="term" value="F:5-formyltetrahydrofolate cyclo-ligase activity"/>
    <property type="evidence" value="ECO:0007669"/>
    <property type="project" value="UniProtKB-EC"/>
</dbReference>
<comment type="similarity">
    <text evidence="1 4">Belongs to the 5-formyltetrahydrofolate cyclo-ligase family.</text>
</comment>
<reference evidence="6" key="1">
    <citation type="journal article" date="2019" name="Int. J. Syst. Evol. Microbiol.">
        <title>The Global Catalogue of Microorganisms (GCM) 10K type strain sequencing project: providing services to taxonomists for standard genome sequencing and annotation.</title>
        <authorList>
            <consortium name="The Broad Institute Genomics Platform"/>
            <consortium name="The Broad Institute Genome Sequencing Center for Infectious Disease"/>
            <person name="Wu L."/>
            <person name="Ma J."/>
        </authorList>
    </citation>
    <scope>NUCLEOTIDE SEQUENCE [LARGE SCALE GENOMIC DNA]</scope>
    <source>
        <strain evidence="6">TISTR 1514</strain>
    </source>
</reference>
<dbReference type="InterPro" id="IPR002698">
    <property type="entry name" value="FTHF_cligase"/>
</dbReference>
<dbReference type="InterPro" id="IPR024185">
    <property type="entry name" value="FTHF_cligase-like_sf"/>
</dbReference>
<protein>
    <recommendedName>
        <fullName evidence="4">5-formyltetrahydrofolate cyclo-ligase</fullName>
        <ecNumber evidence="4">6.3.3.2</ecNumber>
    </recommendedName>
</protein>
<comment type="cofactor">
    <cofactor evidence="4">
        <name>Mg(2+)</name>
        <dbReference type="ChEBI" id="CHEBI:18420"/>
    </cofactor>
</comment>
<dbReference type="PIRSF" id="PIRSF006806">
    <property type="entry name" value="FTHF_cligase"/>
    <property type="match status" value="1"/>
</dbReference>
<evidence type="ECO:0000313" key="6">
    <source>
        <dbReference type="Proteomes" id="UP001597492"/>
    </source>
</evidence>